<proteinExistence type="predicted"/>
<feature type="binding site" evidence="2">
    <location>
        <position position="259"/>
    </location>
    <ligand>
        <name>Co(2+)</name>
        <dbReference type="ChEBI" id="CHEBI:48828"/>
    </ligand>
</feature>
<keyword evidence="3" id="KW-0732">Signal</keyword>
<dbReference type="AlphaFoldDB" id="W7Y3F7"/>
<keyword evidence="2" id="KW-0170">Cobalt</keyword>
<dbReference type="eggNOG" id="COG4822">
    <property type="taxonomic scope" value="Bacteria"/>
</dbReference>
<name>W7Y3F7_9BACT</name>
<dbReference type="RefSeq" id="WP_052343340.1">
    <property type="nucleotide sequence ID" value="NZ_BAMD01000005.1"/>
</dbReference>
<evidence type="ECO:0000313" key="5">
    <source>
        <dbReference type="Proteomes" id="UP000019402"/>
    </source>
</evidence>
<gene>
    <name evidence="4" type="ORF">JCM21142_1721</name>
</gene>
<reference evidence="4 5" key="1">
    <citation type="journal article" date="2014" name="Genome Announc.">
        <title>Draft Genome Sequence of Cytophaga fermentans JCM 21142T, a Facultative Anaerobe Isolated from Marine Mud.</title>
        <authorList>
            <person name="Starns D."/>
            <person name="Oshima K."/>
            <person name="Suda W."/>
            <person name="Iino T."/>
            <person name="Yuki M."/>
            <person name="Inoue J."/>
            <person name="Kitamura K."/>
            <person name="Iida T."/>
            <person name="Darby A."/>
            <person name="Hattori M."/>
            <person name="Ohkuma M."/>
        </authorList>
    </citation>
    <scope>NUCLEOTIDE SEQUENCE [LARGE SCALE GENOMIC DNA]</scope>
    <source>
        <strain evidence="4 5">JCM 21142</strain>
    </source>
</reference>
<sequence length="317" mass="35185">MFSIKKKLVILFAIAVLLPACDDDNSSNEFELGNKDGIMLVTFGSSYEAPQKTFENIDVTAKEKFTGEEIRWGYTSDIILNKLRQGNGEGSLNGQIIDRDTPQEGLRIMIEEDGYRKISIQSLHVIPGEEYDELMEAVEETMHKYPGVEIAVGKPLLSSTQDLKDVAAILADKFSDQRVSGEPVLFMGHGTPHENDKVYLELEAELQKLAPHFFIGTVEGVGFEAGITSIDAIITKLKTLDLNSQKVTITPLMSIAGDHANNDMNGIIDDTAPAEEQSWRVKLEKEGYMVTDVMKGLGDYTEINNIWLSHLEDAKLD</sequence>
<dbReference type="GO" id="GO:0016852">
    <property type="term" value="F:sirohydrochlorin cobaltochelatase activity"/>
    <property type="evidence" value="ECO:0007669"/>
    <property type="project" value="InterPro"/>
</dbReference>
<feature type="chain" id="PRO_5004903943" evidence="3">
    <location>
        <begin position="23"/>
        <end position="317"/>
    </location>
</feature>
<keyword evidence="2" id="KW-0479">Metal-binding</keyword>
<accession>W7Y3F7</accession>
<dbReference type="InterPro" id="IPR010388">
    <property type="entry name" value="Anaerobic_Co-chelatase"/>
</dbReference>
<evidence type="ECO:0000256" key="2">
    <source>
        <dbReference type="PIRSR" id="PIRSR033579-3"/>
    </source>
</evidence>
<protein>
    <submittedName>
        <fullName evidence="4">Sirohydrochlorin cobaltochelatase CbiKP</fullName>
    </submittedName>
</protein>
<dbReference type="OrthoDB" id="9770331at2"/>
<feature type="binding site" evidence="2">
    <location>
        <position position="189"/>
    </location>
    <ligand>
        <name>Co(2+)</name>
        <dbReference type="ChEBI" id="CHEBI:48828"/>
    </ligand>
</feature>
<dbReference type="PIRSF" id="PIRSF033579">
    <property type="entry name" value="Anaer_Co_chel"/>
    <property type="match status" value="1"/>
</dbReference>
<evidence type="ECO:0000256" key="3">
    <source>
        <dbReference type="SAM" id="SignalP"/>
    </source>
</evidence>
<comment type="caution">
    <text evidence="4">The sequence shown here is derived from an EMBL/GenBank/DDBJ whole genome shotgun (WGS) entry which is preliminary data.</text>
</comment>
<dbReference type="GO" id="GO:0019251">
    <property type="term" value="P:anaerobic cobalamin biosynthetic process"/>
    <property type="evidence" value="ECO:0007669"/>
    <property type="project" value="InterPro"/>
</dbReference>
<dbReference type="SUPFAM" id="SSF53800">
    <property type="entry name" value="Chelatase"/>
    <property type="match status" value="1"/>
</dbReference>
<feature type="active site" description="Proton acceptor" evidence="1">
    <location>
        <position position="189"/>
    </location>
</feature>
<dbReference type="Pfam" id="PF06180">
    <property type="entry name" value="CbiK"/>
    <property type="match status" value="1"/>
</dbReference>
<dbReference type="Proteomes" id="UP000019402">
    <property type="component" value="Unassembled WGS sequence"/>
</dbReference>
<evidence type="ECO:0000313" key="4">
    <source>
        <dbReference type="EMBL" id="GAF02093.1"/>
    </source>
</evidence>
<dbReference type="STRING" id="869213.GCA_000517085_04191"/>
<keyword evidence="5" id="KW-1185">Reference proteome</keyword>
<organism evidence="4 5">
    <name type="scientific">Saccharicrinis fermentans DSM 9555 = JCM 21142</name>
    <dbReference type="NCBI Taxonomy" id="869213"/>
    <lineage>
        <taxon>Bacteria</taxon>
        <taxon>Pseudomonadati</taxon>
        <taxon>Bacteroidota</taxon>
        <taxon>Bacteroidia</taxon>
        <taxon>Marinilabiliales</taxon>
        <taxon>Marinilabiliaceae</taxon>
        <taxon>Saccharicrinis</taxon>
    </lineage>
</organism>
<feature type="binding site" evidence="2">
    <location>
        <position position="219"/>
    </location>
    <ligand>
        <name>Co(2+)</name>
        <dbReference type="ChEBI" id="CHEBI:48828"/>
    </ligand>
</feature>
<dbReference type="EMBL" id="BAMD01000005">
    <property type="protein sequence ID" value="GAF02093.1"/>
    <property type="molecule type" value="Genomic_DNA"/>
</dbReference>
<evidence type="ECO:0000256" key="1">
    <source>
        <dbReference type="PIRSR" id="PIRSR033579-1"/>
    </source>
</evidence>
<dbReference type="Gene3D" id="3.40.50.1400">
    <property type="match status" value="2"/>
</dbReference>
<feature type="signal peptide" evidence="3">
    <location>
        <begin position="1"/>
        <end position="22"/>
    </location>
</feature>
<dbReference type="GO" id="GO:0046872">
    <property type="term" value="F:metal ion binding"/>
    <property type="evidence" value="ECO:0007669"/>
    <property type="project" value="UniProtKB-KW"/>
</dbReference>